<accession>A0A1Y4VS01</accession>
<evidence type="ECO:0000313" key="3">
    <source>
        <dbReference type="EMBL" id="RGV17480.1"/>
    </source>
</evidence>
<feature type="domain" description="Aminoglycoside phosphotransferase" evidence="1">
    <location>
        <begin position="165"/>
        <end position="206"/>
    </location>
</feature>
<reference evidence="2" key="2">
    <citation type="submission" date="2023-08" db="EMBL/GenBank/DDBJ databases">
        <title>Mucin Metabolism Genes Underlie the Key Renovations of Bacteroides xylanisolvens Genomes in Captive Great Apes.</title>
        <authorList>
            <person name="Nishida A.H."/>
        </authorList>
    </citation>
    <scope>NUCLEOTIDE SEQUENCE</scope>
    <source>
        <strain evidence="2">P13.H9</strain>
    </source>
</reference>
<dbReference type="EMBL" id="JAIWYE010000026">
    <property type="protein sequence ID" value="MCA4704818.1"/>
    <property type="molecule type" value="Genomic_DNA"/>
</dbReference>
<dbReference type="EMBL" id="QRYV01000010">
    <property type="protein sequence ID" value="RGV17480.1"/>
    <property type="molecule type" value="Genomic_DNA"/>
</dbReference>
<dbReference type="SUPFAM" id="SSF56112">
    <property type="entry name" value="Protein kinase-like (PK-like)"/>
    <property type="match status" value="1"/>
</dbReference>
<dbReference type="RefSeq" id="WP_087320830.1">
    <property type="nucleotide sequence ID" value="NZ_JAIWWH010000031.1"/>
</dbReference>
<dbReference type="InterPro" id="IPR011009">
    <property type="entry name" value="Kinase-like_dom_sf"/>
</dbReference>
<dbReference type="Proteomes" id="UP001198461">
    <property type="component" value="Unassembled WGS sequence"/>
</dbReference>
<evidence type="ECO:0000313" key="4">
    <source>
        <dbReference type="Proteomes" id="UP000283369"/>
    </source>
</evidence>
<dbReference type="InterPro" id="IPR002575">
    <property type="entry name" value="Aminoglycoside_PTrfase"/>
</dbReference>
<dbReference type="Pfam" id="PF01636">
    <property type="entry name" value="APH"/>
    <property type="match status" value="1"/>
</dbReference>
<dbReference type="Gene3D" id="3.90.1200.10">
    <property type="match status" value="1"/>
</dbReference>
<proteinExistence type="predicted"/>
<name>A0A1Y4VS01_9BACE</name>
<dbReference type="AlphaFoldDB" id="A0A1Y4VS01"/>
<comment type="caution">
    <text evidence="3">The sequence shown here is derived from an EMBL/GenBank/DDBJ whole genome shotgun (WGS) entry which is preliminary data.</text>
</comment>
<reference evidence="3 4" key="1">
    <citation type="submission" date="2018-08" db="EMBL/GenBank/DDBJ databases">
        <title>A genome reference for cultivated species of the human gut microbiota.</title>
        <authorList>
            <person name="Zou Y."/>
            <person name="Xue W."/>
            <person name="Luo G."/>
        </authorList>
    </citation>
    <scope>NUCLEOTIDE SEQUENCE [LARGE SCALE GENOMIC DNA]</scope>
    <source>
        <strain evidence="3 4">AF14-7</strain>
    </source>
</reference>
<dbReference type="Proteomes" id="UP000283369">
    <property type="component" value="Unassembled WGS sequence"/>
</dbReference>
<evidence type="ECO:0000259" key="1">
    <source>
        <dbReference type="Pfam" id="PF01636"/>
    </source>
</evidence>
<sequence>MEIEVQGHSGCQISISQENNTLFVLKGTNNISYIPRLIKQAEKQKNYSQEEGFKIQIPKIFSIVNEASNCIIKMEYVYALNFIDFFERSGQKAINKFYCTLKEFIEWEISHSSLTEIPYTIIQHKFENIKETIAQNQLLQNDQDIALLLKKSASFFERPGMIYIPIGKCHGDLTLSNILFDGGENYLIDFLDSFIESPLIDIVKLRQDTAFYWSEKMYTNKYDSLRLHLILKILDERICKMASQFAWYDQYYQTFQLMNFWRIMQYATKPEIVEYLKSIIFSLTNIPNKL</sequence>
<evidence type="ECO:0000313" key="2">
    <source>
        <dbReference type="EMBL" id="MCA4704818.1"/>
    </source>
</evidence>
<protein>
    <submittedName>
        <fullName evidence="2">Phosphotransferase</fullName>
    </submittedName>
</protein>
<gene>
    <name evidence="3" type="ORF">DWW25_05785</name>
    <name evidence="2" type="ORF">LD004_14505</name>
</gene>
<organism evidence="3 4">
    <name type="scientific">Bacteroides xylanisolvens</name>
    <dbReference type="NCBI Taxonomy" id="371601"/>
    <lineage>
        <taxon>Bacteria</taxon>
        <taxon>Pseudomonadati</taxon>
        <taxon>Bacteroidota</taxon>
        <taxon>Bacteroidia</taxon>
        <taxon>Bacteroidales</taxon>
        <taxon>Bacteroidaceae</taxon>
        <taxon>Bacteroides</taxon>
    </lineage>
</organism>